<evidence type="ECO:0000259" key="11">
    <source>
        <dbReference type="PROSITE" id="PS50181"/>
    </source>
</evidence>
<dbReference type="SUPFAM" id="SSF50978">
    <property type="entry name" value="WD40 repeat-like"/>
    <property type="match status" value="1"/>
</dbReference>
<dbReference type="OrthoDB" id="19711at2759"/>
<dbReference type="PRINTS" id="PR00320">
    <property type="entry name" value="GPROTEINBRPT"/>
</dbReference>
<dbReference type="PROSITE" id="PS50181">
    <property type="entry name" value="FBOX"/>
    <property type="match status" value="1"/>
</dbReference>
<reference evidence="12 13" key="1">
    <citation type="submission" date="2015-06" db="EMBL/GenBank/DDBJ databases">
        <title>Draft genome of the ant-associated black yeast Phialophora attae CBS 131958.</title>
        <authorList>
            <person name="Moreno L.F."/>
            <person name="Stielow B.J."/>
            <person name="de Hoog S."/>
            <person name="Vicente V.A."/>
            <person name="Weiss V.A."/>
            <person name="de Vries M."/>
            <person name="Cruz L.M."/>
            <person name="Souza E.M."/>
        </authorList>
    </citation>
    <scope>NUCLEOTIDE SEQUENCE [LARGE SCALE GENOMIC DNA]</scope>
    <source>
        <strain evidence="12 13">CBS 131958</strain>
    </source>
</reference>
<dbReference type="EMBL" id="LFJN01000005">
    <property type="protein sequence ID" value="KPI43579.1"/>
    <property type="molecule type" value="Genomic_DNA"/>
</dbReference>
<feature type="repeat" description="WD" evidence="9">
    <location>
        <begin position="411"/>
        <end position="441"/>
    </location>
</feature>
<dbReference type="VEuPathDB" id="FungiDB:AB675_7102"/>
<dbReference type="InterPro" id="IPR036322">
    <property type="entry name" value="WD40_repeat_dom_sf"/>
</dbReference>
<dbReference type="PROSITE" id="PS00678">
    <property type="entry name" value="WD_REPEATS_1"/>
    <property type="match status" value="1"/>
</dbReference>
<dbReference type="InterPro" id="IPR001680">
    <property type="entry name" value="WD40_rpt"/>
</dbReference>
<dbReference type="PANTHER" id="PTHR14604">
    <property type="entry name" value="WD40 REPEAT PF20"/>
    <property type="match status" value="1"/>
</dbReference>
<feature type="compositionally biased region" description="Polar residues" evidence="10">
    <location>
        <begin position="207"/>
        <end position="220"/>
    </location>
</feature>
<evidence type="ECO:0000313" key="12">
    <source>
        <dbReference type="EMBL" id="KPI43579.1"/>
    </source>
</evidence>
<dbReference type="STRING" id="1664694.A0A0N0NQD6"/>
<feature type="repeat" description="WD" evidence="9">
    <location>
        <begin position="325"/>
        <end position="364"/>
    </location>
</feature>
<feature type="region of interest" description="Disordered" evidence="10">
    <location>
        <begin position="160"/>
        <end position="268"/>
    </location>
</feature>
<dbReference type="Gene3D" id="2.130.10.10">
    <property type="entry name" value="YVTN repeat-like/Quinoprotein amine dehydrogenase"/>
    <property type="match status" value="2"/>
</dbReference>
<evidence type="ECO:0000256" key="9">
    <source>
        <dbReference type="PROSITE-ProRule" id="PRU00221"/>
    </source>
</evidence>
<evidence type="ECO:0000256" key="7">
    <source>
        <dbReference type="ARBA" id="ARBA00030034"/>
    </source>
</evidence>
<dbReference type="AlphaFoldDB" id="A0A0N0NQD6"/>
<evidence type="ECO:0000256" key="5">
    <source>
        <dbReference type="ARBA" id="ARBA00022574"/>
    </source>
</evidence>
<dbReference type="Pfam" id="PF00400">
    <property type="entry name" value="WD40"/>
    <property type="match status" value="5"/>
</dbReference>
<evidence type="ECO:0000256" key="4">
    <source>
        <dbReference type="ARBA" id="ARBA00015819"/>
    </source>
</evidence>
<dbReference type="Pfam" id="PF12937">
    <property type="entry name" value="F-box-like"/>
    <property type="match status" value="1"/>
</dbReference>
<feature type="region of interest" description="Disordered" evidence="10">
    <location>
        <begin position="820"/>
        <end position="842"/>
    </location>
</feature>
<dbReference type="PROSITE" id="PS50294">
    <property type="entry name" value="WD_REPEATS_REGION"/>
    <property type="match status" value="4"/>
</dbReference>
<evidence type="ECO:0000256" key="3">
    <source>
        <dbReference type="ARBA" id="ARBA00011725"/>
    </source>
</evidence>
<dbReference type="InterPro" id="IPR020472">
    <property type="entry name" value="WD40_PAC1"/>
</dbReference>
<protein>
    <recommendedName>
        <fullName evidence="4">Probable E3 ubiquitin ligase complex SCF subunit sconB</fullName>
    </recommendedName>
    <alternativeName>
        <fullName evidence="8">Sulfur controller B</fullName>
    </alternativeName>
    <alternativeName>
        <fullName evidence="7">Sulfur metabolite repression control protein B</fullName>
    </alternativeName>
</protein>
<dbReference type="InterPro" id="IPR019775">
    <property type="entry name" value="WD40_repeat_CS"/>
</dbReference>
<comment type="caution">
    <text evidence="12">The sequence shown here is derived from an EMBL/GenBank/DDBJ whole genome shotgun (WGS) entry which is preliminary data.</text>
</comment>
<dbReference type="InterPro" id="IPR036047">
    <property type="entry name" value="F-box-like_dom_sf"/>
</dbReference>
<dbReference type="InterPro" id="IPR001810">
    <property type="entry name" value="F-box_dom"/>
</dbReference>
<dbReference type="CDD" id="cd00200">
    <property type="entry name" value="WD40"/>
    <property type="match status" value="1"/>
</dbReference>
<evidence type="ECO:0000256" key="1">
    <source>
        <dbReference type="ARBA" id="ARBA00002730"/>
    </source>
</evidence>
<dbReference type="InterPro" id="IPR015943">
    <property type="entry name" value="WD40/YVTN_repeat-like_dom_sf"/>
</dbReference>
<sequence length="933" mass="102086">MEEDYEATAMTANPSTTSFRIDEGFAEDAATLDEHNNSEVAQLCQSWLMTRSHADRAAIAVELLRTLPTSYLSNIAKAMDPMLHMDPLSKLPAELIMHVLRYLDAPTLLTISLASKSWRDRALDTPLWLDLFIYEGWQIDQAALKSIEEKIHWGQLSSREHLSPRKGKARMISADESSLPRPKKRASPDIYATQQRQAAVELPNWGEQHTTPEIASPPQQDTDDQEMLDAPSAQTPSPARTNRPNSRDTDDGMDFGLGPSGSTIADIGVGQREPSSLFDTQLVTRDGQDKKLNWAYLYKQKHRLEENWLHGRYTTFQLPDPAHPEEAHTECVYCIQFSGRWLVSGSRDKTLRIWDMETRRLRGRPLTGHSQSVLCLQFDPAPEEDIIVSGSSDASIIIWKFSTGELIKEIRSAHDESVLNLRFDHRYLVTCSKDHKIKVWNRHDLSANSPDIPRIKANTADIEVAAYVIDIANTLPQQLDDRIEHGLKPLKAWSHLLTFRGHNAAVNAVQIRDDQIVSASGDRHIIIWSISKGQREKSLTTHMKGIACVQFDGRRVVSGSSDNTVRIYDPQSGAEVAVLQGHSNLVRAVQADFADVPGQEAEDFDEARKAEELLRQALANQESVEHDRHHARRVRNGQEGTSRPTFGAQLPPGGGGSKWRKIVSGSYDETIIVWRKNPRNGEWVVGQTLRHGRPRTTRRNHARNVPAAVPVVAAAGVPVLPVAGPAIAQPPVIPPRANVHINPTNIMSQAVNASLSTLGAGLSNIVGAARGLNGGHQLGGSNAAAGPSQSAHNATTTSWSAFAGGQMQVNSSFSIHPSITSFPPLGGRSTGGFQQSNTTFPTSMPPITHGACSSGSSTGAATTAAPPLAPAMVPAVAAQAPPPPPAPTANRRVFKLQFDARRVVCCSQDTRIVGWDFANNDPEIIECSPLFLG</sequence>
<feature type="region of interest" description="Disordered" evidence="10">
    <location>
        <begin position="620"/>
        <end position="659"/>
    </location>
</feature>
<accession>A0A0N0NQD6</accession>
<evidence type="ECO:0000313" key="13">
    <source>
        <dbReference type="Proteomes" id="UP000038010"/>
    </source>
</evidence>
<evidence type="ECO:0000256" key="2">
    <source>
        <dbReference type="ARBA" id="ARBA00007968"/>
    </source>
</evidence>
<comment type="function">
    <text evidence="1">Component of the SCF(sconB) E3 ubiquitin ligase complex involved in the regulation of sulfur metabolite repression, probably by mediating the inactivation or degradation of the metR transcription factor.</text>
</comment>
<comment type="similarity">
    <text evidence="2">Belongs to the WD repeat MET30/SCONB/SCON-2 family.</text>
</comment>
<dbReference type="PROSITE" id="PS50082">
    <property type="entry name" value="WD_REPEATS_2"/>
    <property type="match status" value="5"/>
</dbReference>
<dbReference type="PANTHER" id="PTHR14604:SF4">
    <property type="entry name" value="F-BOX DOMAIN-CONTAINING PROTEIN"/>
    <property type="match status" value="1"/>
</dbReference>
<evidence type="ECO:0000256" key="10">
    <source>
        <dbReference type="SAM" id="MobiDB-lite"/>
    </source>
</evidence>
<keyword evidence="13" id="KW-1185">Reference proteome</keyword>
<feature type="repeat" description="WD" evidence="9">
    <location>
        <begin position="366"/>
        <end position="409"/>
    </location>
</feature>
<dbReference type="SMART" id="SM00256">
    <property type="entry name" value="FBOX"/>
    <property type="match status" value="1"/>
</dbReference>
<feature type="compositionally biased region" description="Polar residues" evidence="10">
    <location>
        <begin position="831"/>
        <end position="842"/>
    </location>
</feature>
<dbReference type="SMART" id="SM00320">
    <property type="entry name" value="WD40"/>
    <property type="match status" value="6"/>
</dbReference>
<evidence type="ECO:0000256" key="8">
    <source>
        <dbReference type="ARBA" id="ARBA00032113"/>
    </source>
</evidence>
<dbReference type="InterPro" id="IPR050995">
    <property type="entry name" value="WD-F-box_domain-protein"/>
</dbReference>
<dbReference type="GeneID" id="28739325"/>
<dbReference type="SUPFAM" id="SSF81383">
    <property type="entry name" value="F-box domain"/>
    <property type="match status" value="1"/>
</dbReference>
<organism evidence="12 13">
    <name type="scientific">Cyphellophora attinorum</name>
    <dbReference type="NCBI Taxonomy" id="1664694"/>
    <lineage>
        <taxon>Eukaryota</taxon>
        <taxon>Fungi</taxon>
        <taxon>Dikarya</taxon>
        <taxon>Ascomycota</taxon>
        <taxon>Pezizomycotina</taxon>
        <taxon>Eurotiomycetes</taxon>
        <taxon>Chaetothyriomycetidae</taxon>
        <taxon>Chaetothyriales</taxon>
        <taxon>Cyphellophoraceae</taxon>
        <taxon>Cyphellophora</taxon>
    </lineage>
</organism>
<dbReference type="RefSeq" id="XP_018003542.1">
    <property type="nucleotide sequence ID" value="XM_018147445.1"/>
</dbReference>
<feature type="domain" description="F-box" evidence="11">
    <location>
        <begin position="85"/>
        <end position="131"/>
    </location>
</feature>
<name>A0A0N0NQD6_9EURO</name>
<dbReference type="Proteomes" id="UP000038010">
    <property type="component" value="Unassembled WGS sequence"/>
</dbReference>
<dbReference type="Gene3D" id="1.20.1280.50">
    <property type="match status" value="1"/>
</dbReference>
<keyword evidence="6" id="KW-0677">Repeat</keyword>
<keyword evidence="5 9" id="KW-0853">WD repeat</keyword>
<gene>
    <name evidence="12" type="ORF">AB675_7102</name>
</gene>
<feature type="compositionally biased region" description="Polar residues" evidence="10">
    <location>
        <begin position="232"/>
        <end position="244"/>
    </location>
</feature>
<feature type="repeat" description="WD" evidence="9">
    <location>
        <begin position="539"/>
        <end position="578"/>
    </location>
</feature>
<comment type="subunit">
    <text evidence="3">Component of the SCF(sconB) E3 ubiquitin ligase complex.</text>
</comment>
<evidence type="ECO:0000256" key="6">
    <source>
        <dbReference type="ARBA" id="ARBA00022737"/>
    </source>
</evidence>
<feature type="repeat" description="WD" evidence="9">
    <location>
        <begin position="499"/>
        <end position="538"/>
    </location>
</feature>
<proteinExistence type="inferred from homology"/>